<dbReference type="InterPro" id="IPR043502">
    <property type="entry name" value="DNA/RNA_pol_sf"/>
</dbReference>
<proteinExistence type="predicted"/>
<evidence type="ECO:0000313" key="1">
    <source>
        <dbReference type="EMBL" id="KIH60703.1"/>
    </source>
</evidence>
<dbReference type="OrthoDB" id="4369127at2759"/>
<gene>
    <name evidence="1" type="ORF">ANCDUO_09035</name>
</gene>
<evidence type="ECO:0000313" key="2">
    <source>
        <dbReference type="Proteomes" id="UP000054047"/>
    </source>
</evidence>
<organism evidence="1 2">
    <name type="scientific">Ancylostoma duodenale</name>
    <dbReference type="NCBI Taxonomy" id="51022"/>
    <lineage>
        <taxon>Eukaryota</taxon>
        <taxon>Metazoa</taxon>
        <taxon>Ecdysozoa</taxon>
        <taxon>Nematoda</taxon>
        <taxon>Chromadorea</taxon>
        <taxon>Rhabditida</taxon>
        <taxon>Rhabditina</taxon>
        <taxon>Rhabditomorpha</taxon>
        <taxon>Strongyloidea</taxon>
        <taxon>Ancylostomatidae</taxon>
        <taxon>Ancylostomatinae</taxon>
        <taxon>Ancylostoma</taxon>
    </lineage>
</organism>
<sequence>MKLIPEKCPFFQKEVQYLGALVSKNGTRLNPDTVASIVNIKRPTDSKAVKISIAPSVLLSVKFTSVWTRAYCKLIRKLVTNIQLHIVAAR</sequence>
<protein>
    <submittedName>
        <fullName evidence="1">Uncharacterized protein</fullName>
    </submittedName>
</protein>
<keyword evidence="2" id="KW-1185">Reference proteome</keyword>
<dbReference type="AlphaFoldDB" id="A0A0C2CUW9"/>
<accession>A0A0C2CUW9</accession>
<name>A0A0C2CUW9_9BILA</name>
<dbReference type="EMBL" id="KN730717">
    <property type="protein sequence ID" value="KIH60703.1"/>
    <property type="molecule type" value="Genomic_DNA"/>
</dbReference>
<reference evidence="1 2" key="1">
    <citation type="submission" date="2013-12" db="EMBL/GenBank/DDBJ databases">
        <title>Draft genome of the parsitic nematode Ancylostoma duodenale.</title>
        <authorList>
            <person name="Mitreva M."/>
        </authorList>
    </citation>
    <scope>NUCLEOTIDE SEQUENCE [LARGE SCALE GENOMIC DNA]</scope>
    <source>
        <strain evidence="1 2">Zhejiang</strain>
    </source>
</reference>
<dbReference type="SUPFAM" id="SSF56672">
    <property type="entry name" value="DNA/RNA polymerases"/>
    <property type="match status" value="1"/>
</dbReference>
<dbReference type="Proteomes" id="UP000054047">
    <property type="component" value="Unassembled WGS sequence"/>
</dbReference>